<feature type="domain" description="6-phosphogluconate dehydrogenase C-terminal" evidence="4">
    <location>
        <begin position="173"/>
        <end position="304"/>
    </location>
</feature>
<evidence type="ECO:0000259" key="4">
    <source>
        <dbReference type="SMART" id="SM01350"/>
    </source>
</evidence>
<dbReference type="InterPro" id="IPR006183">
    <property type="entry name" value="Pgluconate_DH"/>
</dbReference>
<dbReference type="EMBL" id="CP015108">
    <property type="protein sequence ID" value="ARF14039.1"/>
    <property type="molecule type" value="Genomic_DNA"/>
</dbReference>
<evidence type="ECO:0000256" key="3">
    <source>
        <dbReference type="ARBA" id="ARBA00023064"/>
    </source>
</evidence>
<keyword evidence="2" id="KW-0560">Oxidoreductase</keyword>
<dbReference type="Pfam" id="PF03446">
    <property type="entry name" value="NAD_binding_2"/>
    <property type="match status" value="1"/>
</dbReference>
<dbReference type="NCBIfam" id="TIGR00872">
    <property type="entry name" value="gnd_rel"/>
    <property type="match status" value="1"/>
</dbReference>
<dbReference type="InterPro" id="IPR013328">
    <property type="entry name" value="6PGD_dom2"/>
</dbReference>
<dbReference type="PANTHER" id="PTHR11811">
    <property type="entry name" value="6-PHOSPHOGLUCONATE DEHYDROGENASE"/>
    <property type="match status" value="1"/>
</dbReference>
<name>A0ABM6JUN9_SPOUR</name>
<dbReference type="NCBIfam" id="NF007161">
    <property type="entry name" value="PRK09599.1"/>
    <property type="match status" value="1"/>
</dbReference>
<organism evidence="5 6">
    <name type="scientific">Sporosarcina ureae</name>
    <dbReference type="NCBI Taxonomy" id="1571"/>
    <lineage>
        <taxon>Bacteria</taxon>
        <taxon>Bacillati</taxon>
        <taxon>Bacillota</taxon>
        <taxon>Bacilli</taxon>
        <taxon>Bacillales</taxon>
        <taxon>Caryophanaceae</taxon>
        <taxon>Sporosarcina</taxon>
    </lineage>
</organism>
<proteinExistence type="inferred from homology"/>
<dbReference type="SMART" id="SM01350">
    <property type="entry name" value="6PGD"/>
    <property type="match status" value="1"/>
</dbReference>
<dbReference type="InterPro" id="IPR006114">
    <property type="entry name" value="6PGDH_C"/>
</dbReference>
<protein>
    <submittedName>
        <fullName evidence="5">6-phosphogluconate dehydrogenase</fullName>
    </submittedName>
</protein>
<dbReference type="Gene3D" id="1.10.1040.10">
    <property type="entry name" value="N-(1-d-carboxylethyl)-l-norvaline Dehydrogenase, domain 2"/>
    <property type="match status" value="1"/>
</dbReference>
<keyword evidence="3" id="KW-0311">Gluconate utilization</keyword>
<evidence type="ECO:0000256" key="1">
    <source>
        <dbReference type="ARBA" id="ARBA00008419"/>
    </source>
</evidence>
<dbReference type="SUPFAM" id="SSF48179">
    <property type="entry name" value="6-phosphogluconate dehydrogenase C-terminal domain-like"/>
    <property type="match status" value="1"/>
</dbReference>
<comment type="similarity">
    <text evidence="1">Belongs to the 6-phosphogluconate dehydrogenase family.</text>
</comment>
<dbReference type="Proteomes" id="UP000192486">
    <property type="component" value="Chromosome"/>
</dbReference>
<evidence type="ECO:0000313" key="6">
    <source>
        <dbReference type="Proteomes" id="UP000192486"/>
    </source>
</evidence>
<dbReference type="PRINTS" id="PR00076">
    <property type="entry name" value="6PGDHDRGNASE"/>
</dbReference>
<accession>A0ABM6JUN9</accession>
<dbReference type="InterPro" id="IPR036291">
    <property type="entry name" value="NAD(P)-bd_dom_sf"/>
</dbReference>
<dbReference type="InterPro" id="IPR008927">
    <property type="entry name" value="6-PGluconate_DH-like_C_sf"/>
</dbReference>
<dbReference type="Pfam" id="PF00393">
    <property type="entry name" value="6PGD"/>
    <property type="match status" value="1"/>
</dbReference>
<dbReference type="RefSeq" id="WP_029054811.1">
    <property type="nucleotide sequence ID" value="NZ_CP015108.1"/>
</dbReference>
<dbReference type="SUPFAM" id="SSF51735">
    <property type="entry name" value="NAD(P)-binding Rossmann-fold domains"/>
    <property type="match status" value="1"/>
</dbReference>
<evidence type="ECO:0000313" key="5">
    <source>
        <dbReference type="EMBL" id="ARF14039.1"/>
    </source>
</evidence>
<dbReference type="InterPro" id="IPR004849">
    <property type="entry name" value="6DGDH_YqeC"/>
</dbReference>
<sequence>MKIALIGLGKMGRNLAVNILRKGYSVIGYDILPQVKDELLREEIFQTERFKFISEWDSLIQEINPEDIIFILIPHGEETELMLEQLLKALPKGSTVLECGNSHYKEIEKWNEAYLKAGLNLLDVGTSGGVDGAREGLCAMIGGNHDSYKRIEPFLIKICCEGGLLYTGKTGSGHYLKMIHNGIEYGMMQAIAEGFEVLNESPYPFDYKEVARLWNNGSVIRSWLMELVEESFRKEPRLESIVGKMNASGEAQWMVEEAMDLKVPVPVTALSLMVRNRSMQEDTFSGKVVAALRKEFGGHEVEGK</sequence>
<dbReference type="InterPro" id="IPR006115">
    <property type="entry name" value="6PGDH_NADP-bd"/>
</dbReference>
<reference evidence="5 6" key="1">
    <citation type="submission" date="2016-04" db="EMBL/GenBank/DDBJ databases">
        <title>Comparative Genomics and Epigenetics of Sporosarcina ureae.</title>
        <authorList>
            <person name="Oliver A.S."/>
            <person name="Cooper K.K."/>
        </authorList>
    </citation>
    <scope>NUCLEOTIDE SEQUENCE [LARGE SCALE GENOMIC DNA]</scope>
    <source>
        <strain evidence="5 6">S204</strain>
    </source>
</reference>
<evidence type="ECO:0000256" key="2">
    <source>
        <dbReference type="ARBA" id="ARBA00023002"/>
    </source>
</evidence>
<dbReference type="Gene3D" id="3.40.50.720">
    <property type="entry name" value="NAD(P)-binding Rossmann-like Domain"/>
    <property type="match status" value="1"/>
</dbReference>
<keyword evidence="6" id="KW-1185">Reference proteome</keyword>
<gene>
    <name evidence="5" type="ORF">SporoS204_07710</name>
</gene>